<protein>
    <submittedName>
        <fullName evidence="2">Uncharacterized protein</fullName>
    </submittedName>
</protein>
<feature type="region of interest" description="Disordered" evidence="1">
    <location>
        <begin position="1"/>
        <end position="77"/>
    </location>
</feature>
<dbReference type="EMBL" id="OZ034818">
    <property type="protein sequence ID" value="CAL1388643.1"/>
    <property type="molecule type" value="Genomic_DNA"/>
</dbReference>
<evidence type="ECO:0000256" key="1">
    <source>
        <dbReference type="SAM" id="MobiDB-lite"/>
    </source>
</evidence>
<proteinExistence type="predicted"/>
<organism evidence="2 3">
    <name type="scientific">Linum trigynum</name>
    <dbReference type="NCBI Taxonomy" id="586398"/>
    <lineage>
        <taxon>Eukaryota</taxon>
        <taxon>Viridiplantae</taxon>
        <taxon>Streptophyta</taxon>
        <taxon>Embryophyta</taxon>
        <taxon>Tracheophyta</taxon>
        <taxon>Spermatophyta</taxon>
        <taxon>Magnoliopsida</taxon>
        <taxon>eudicotyledons</taxon>
        <taxon>Gunneridae</taxon>
        <taxon>Pentapetalae</taxon>
        <taxon>rosids</taxon>
        <taxon>fabids</taxon>
        <taxon>Malpighiales</taxon>
        <taxon>Linaceae</taxon>
        <taxon>Linum</taxon>
    </lineage>
</organism>
<name>A0AAV2ESR2_9ROSI</name>
<dbReference type="AlphaFoldDB" id="A0AAV2ESR2"/>
<evidence type="ECO:0000313" key="3">
    <source>
        <dbReference type="Proteomes" id="UP001497516"/>
    </source>
</evidence>
<dbReference type="Proteomes" id="UP001497516">
    <property type="component" value="Chromosome 5"/>
</dbReference>
<gene>
    <name evidence="2" type="ORF">LTRI10_LOCUS29563</name>
</gene>
<sequence>MEESVEPAADISNRAVEREEDSEVEGLAEELEASSWREVVSGDGGGSDGPGETTASGNEGRLCKKSRSGLALAPSFP</sequence>
<accession>A0AAV2ESR2</accession>
<keyword evidence="3" id="KW-1185">Reference proteome</keyword>
<reference evidence="2 3" key="1">
    <citation type="submission" date="2024-04" db="EMBL/GenBank/DDBJ databases">
        <authorList>
            <person name="Fracassetti M."/>
        </authorList>
    </citation>
    <scope>NUCLEOTIDE SEQUENCE [LARGE SCALE GENOMIC DNA]</scope>
</reference>
<feature type="compositionally biased region" description="Acidic residues" evidence="1">
    <location>
        <begin position="18"/>
        <end position="32"/>
    </location>
</feature>
<evidence type="ECO:0000313" key="2">
    <source>
        <dbReference type="EMBL" id="CAL1388643.1"/>
    </source>
</evidence>